<dbReference type="InterPro" id="IPR039036">
    <property type="entry name" value="Granulin_fam"/>
</dbReference>
<dbReference type="SMART" id="SM00277">
    <property type="entry name" value="GRAN"/>
    <property type="match status" value="1"/>
</dbReference>
<dbReference type="PANTHER" id="PTHR12274:SF3">
    <property type="entry name" value="PROGRANULIN"/>
    <property type="match status" value="1"/>
</dbReference>
<feature type="chain" id="PRO_5043945619" description="Granulins domain-containing protein" evidence="5">
    <location>
        <begin position="17"/>
        <end position="184"/>
    </location>
</feature>
<dbReference type="Proteomes" id="UP001460270">
    <property type="component" value="Unassembled WGS sequence"/>
</dbReference>
<evidence type="ECO:0000256" key="3">
    <source>
        <dbReference type="ARBA" id="ARBA00022525"/>
    </source>
</evidence>
<dbReference type="Gene3D" id="2.10.25.160">
    <property type="entry name" value="Granulin"/>
    <property type="match status" value="1"/>
</dbReference>
<evidence type="ECO:0000256" key="1">
    <source>
        <dbReference type="ARBA" id="ARBA00004613"/>
    </source>
</evidence>
<evidence type="ECO:0000259" key="6">
    <source>
        <dbReference type="PROSITE" id="PS00799"/>
    </source>
</evidence>
<comment type="caution">
    <text evidence="7">The sequence shown here is derived from an EMBL/GenBank/DDBJ whole genome shotgun (WGS) entry which is preliminary data.</text>
</comment>
<feature type="domain" description="Granulins" evidence="6">
    <location>
        <begin position="51"/>
        <end position="64"/>
    </location>
</feature>
<dbReference type="InterPro" id="IPR037277">
    <property type="entry name" value="Granulin_sf"/>
</dbReference>
<keyword evidence="8" id="KW-1185">Reference proteome</keyword>
<evidence type="ECO:0000256" key="2">
    <source>
        <dbReference type="ARBA" id="ARBA00010093"/>
    </source>
</evidence>
<keyword evidence="5" id="KW-0732">Signal</keyword>
<gene>
    <name evidence="7" type="ORF">WMY93_019033</name>
</gene>
<feature type="signal peptide" evidence="5">
    <location>
        <begin position="1"/>
        <end position="16"/>
    </location>
</feature>
<comment type="similarity">
    <text evidence="2">Belongs to the granulin family.</text>
</comment>
<comment type="subcellular location">
    <subcellularLocation>
        <location evidence="1">Secreted</location>
    </subcellularLocation>
</comment>
<dbReference type="EMBL" id="JBBPFD010000014">
    <property type="protein sequence ID" value="KAK7898180.1"/>
    <property type="molecule type" value="Genomic_DNA"/>
</dbReference>
<reference evidence="8" key="1">
    <citation type="submission" date="2024-04" db="EMBL/GenBank/DDBJ databases">
        <title>Salinicola lusitanus LLJ914,a marine bacterium isolated from the Okinawa Trough.</title>
        <authorList>
            <person name="Li J."/>
        </authorList>
    </citation>
    <scope>NUCLEOTIDE SEQUENCE [LARGE SCALE GENOMIC DNA]</scope>
</reference>
<dbReference type="InterPro" id="IPR000118">
    <property type="entry name" value="Granulin"/>
</dbReference>
<organism evidence="7 8">
    <name type="scientific">Mugilogobius chulae</name>
    <name type="common">yellowstripe goby</name>
    <dbReference type="NCBI Taxonomy" id="88201"/>
    <lineage>
        <taxon>Eukaryota</taxon>
        <taxon>Metazoa</taxon>
        <taxon>Chordata</taxon>
        <taxon>Craniata</taxon>
        <taxon>Vertebrata</taxon>
        <taxon>Euteleostomi</taxon>
        <taxon>Actinopterygii</taxon>
        <taxon>Neopterygii</taxon>
        <taxon>Teleostei</taxon>
        <taxon>Neoteleostei</taxon>
        <taxon>Acanthomorphata</taxon>
        <taxon>Gobiaria</taxon>
        <taxon>Gobiiformes</taxon>
        <taxon>Gobioidei</taxon>
        <taxon>Gobiidae</taxon>
        <taxon>Gobionellinae</taxon>
        <taxon>Mugilogobius</taxon>
    </lineage>
</organism>
<evidence type="ECO:0000256" key="5">
    <source>
        <dbReference type="SAM" id="SignalP"/>
    </source>
</evidence>
<keyword evidence="4" id="KW-1015">Disulfide bond</keyword>
<dbReference type="PANTHER" id="PTHR12274">
    <property type="entry name" value="GRANULIN"/>
    <property type="match status" value="1"/>
</dbReference>
<dbReference type="GO" id="GO:0005576">
    <property type="term" value="C:extracellular region"/>
    <property type="evidence" value="ECO:0007669"/>
    <property type="project" value="UniProtKB-SubCell"/>
</dbReference>
<evidence type="ECO:0000313" key="8">
    <source>
        <dbReference type="Proteomes" id="UP001460270"/>
    </source>
</evidence>
<dbReference type="AlphaFoldDB" id="A0AAW0NNE7"/>
<keyword evidence="3" id="KW-0964">Secreted</keyword>
<evidence type="ECO:0000256" key="4">
    <source>
        <dbReference type="ARBA" id="ARBA00023157"/>
    </source>
</evidence>
<proteinExistence type="inferred from homology"/>
<name>A0AAW0NNE7_9GOBI</name>
<evidence type="ECO:0000313" key="7">
    <source>
        <dbReference type="EMBL" id="KAK7898180.1"/>
    </source>
</evidence>
<accession>A0AAW0NNE7</accession>
<protein>
    <recommendedName>
        <fullName evidence="6">Granulins domain-containing protein</fullName>
    </recommendedName>
</protein>
<sequence>MLHALVFVGLCGLVSASVTCPDGQMKCKDLATCCLTEKGYRCCPYPQAVCCEDQAHCCPSGYTCNSLTQMCERHWGGQSHAALRAGSSRDAPLPLWCTAITTSPVPTDTPAADIPKEAGPAACTPRLAAVWTAITAVPGVTTATTPTLTVSETECPSPSAPDAPSCRLNTRASLPWSLLFVKVE</sequence>
<dbReference type="Pfam" id="PF00396">
    <property type="entry name" value="Granulin"/>
    <property type="match status" value="1"/>
</dbReference>
<dbReference type="PROSITE" id="PS00799">
    <property type="entry name" value="GRANULINS"/>
    <property type="match status" value="1"/>
</dbReference>